<dbReference type="Proteomes" id="UP000025227">
    <property type="component" value="Unplaced"/>
</dbReference>
<protein>
    <submittedName>
        <fullName evidence="4">Inhibitor_I29 domain-containing protein</fullName>
    </submittedName>
</protein>
<keyword evidence="2" id="KW-0732">Signal</keyword>
<proteinExistence type="predicted"/>
<accession>A0A7I4YLG4</accession>
<keyword evidence="3" id="KW-1185">Reference proteome</keyword>
<name>A0A7I4YLG4_HAECO</name>
<dbReference type="WBParaSite" id="HCON_00111790-00001">
    <property type="protein sequence ID" value="HCON_00111790-00001"/>
    <property type="gene ID" value="HCON_00111790"/>
</dbReference>
<feature type="compositionally biased region" description="Basic and acidic residues" evidence="1">
    <location>
        <begin position="129"/>
        <end position="157"/>
    </location>
</feature>
<evidence type="ECO:0000256" key="2">
    <source>
        <dbReference type="SAM" id="SignalP"/>
    </source>
</evidence>
<evidence type="ECO:0000313" key="4">
    <source>
        <dbReference type="WBParaSite" id="HCON_00111790-00001"/>
    </source>
</evidence>
<organism evidence="3 4">
    <name type="scientific">Haemonchus contortus</name>
    <name type="common">Barber pole worm</name>
    <dbReference type="NCBI Taxonomy" id="6289"/>
    <lineage>
        <taxon>Eukaryota</taxon>
        <taxon>Metazoa</taxon>
        <taxon>Ecdysozoa</taxon>
        <taxon>Nematoda</taxon>
        <taxon>Chromadorea</taxon>
        <taxon>Rhabditida</taxon>
        <taxon>Rhabditina</taxon>
        <taxon>Rhabditomorpha</taxon>
        <taxon>Strongyloidea</taxon>
        <taxon>Trichostrongylidae</taxon>
        <taxon>Haemonchus</taxon>
    </lineage>
</organism>
<feature type="chain" id="PRO_5029883023" evidence="2">
    <location>
        <begin position="21"/>
        <end position="172"/>
    </location>
</feature>
<dbReference type="AlphaFoldDB" id="A0A7I4YLG4"/>
<evidence type="ECO:0000313" key="3">
    <source>
        <dbReference type="Proteomes" id="UP000025227"/>
    </source>
</evidence>
<feature type="region of interest" description="Disordered" evidence="1">
    <location>
        <begin position="123"/>
        <end position="172"/>
    </location>
</feature>
<evidence type="ECO:0000256" key="1">
    <source>
        <dbReference type="SAM" id="MobiDB-lite"/>
    </source>
</evidence>
<sequence length="172" mass="20439">MEVFHATILALAFLTAAVHAQHFLKRKRSHAHPHPEHVNDLLNYLEELGRLDKSLTRLAEHAKDKQAVGRIRENLRRYFDREFEKMRSFNEQFYRQYSNNEEGRVRTFVGNFRDLLQRVRSNANPRSKRFSDREFSKRRENLQRGSSKKDGERRDNHQLAAEISPVEVVHST</sequence>
<feature type="signal peptide" evidence="2">
    <location>
        <begin position="1"/>
        <end position="20"/>
    </location>
</feature>
<reference evidence="4" key="1">
    <citation type="submission" date="2020-12" db="UniProtKB">
        <authorList>
            <consortium name="WormBaseParasite"/>
        </authorList>
    </citation>
    <scope>IDENTIFICATION</scope>
    <source>
        <strain evidence="4">MHco3</strain>
    </source>
</reference>